<dbReference type="EMBL" id="BARV01019757">
    <property type="protein sequence ID" value="GAI19849.1"/>
    <property type="molecule type" value="Genomic_DNA"/>
</dbReference>
<evidence type="ECO:0000256" key="1">
    <source>
        <dbReference type="SAM" id="Phobius"/>
    </source>
</evidence>
<keyword evidence="1" id="KW-0812">Transmembrane</keyword>
<feature type="transmembrane region" description="Helical" evidence="1">
    <location>
        <begin position="50"/>
        <end position="68"/>
    </location>
</feature>
<comment type="caution">
    <text evidence="2">The sequence shown here is derived from an EMBL/GenBank/DDBJ whole genome shotgun (WGS) entry which is preliminary data.</text>
</comment>
<proteinExistence type="predicted"/>
<protein>
    <submittedName>
        <fullName evidence="2">Uncharacterized protein</fullName>
    </submittedName>
</protein>
<dbReference type="AlphaFoldDB" id="X1NME1"/>
<feature type="non-terminal residue" evidence="2">
    <location>
        <position position="86"/>
    </location>
</feature>
<reference evidence="2" key="1">
    <citation type="journal article" date="2014" name="Front. Microbiol.">
        <title>High frequency of phylogenetically diverse reductive dehalogenase-homologous genes in deep subseafloor sedimentary metagenomes.</title>
        <authorList>
            <person name="Kawai M."/>
            <person name="Futagami T."/>
            <person name="Toyoda A."/>
            <person name="Takaki Y."/>
            <person name="Nishi S."/>
            <person name="Hori S."/>
            <person name="Arai W."/>
            <person name="Tsubouchi T."/>
            <person name="Morono Y."/>
            <person name="Uchiyama I."/>
            <person name="Ito T."/>
            <person name="Fujiyama A."/>
            <person name="Inagaki F."/>
            <person name="Takami H."/>
        </authorList>
    </citation>
    <scope>NUCLEOTIDE SEQUENCE</scope>
    <source>
        <strain evidence="2">Expedition CK06-06</strain>
    </source>
</reference>
<accession>X1NME1</accession>
<keyword evidence="1" id="KW-1133">Transmembrane helix</keyword>
<gene>
    <name evidence="2" type="ORF">S06H3_33135</name>
</gene>
<feature type="transmembrane region" description="Helical" evidence="1">
    <location>
        <begin position="21"/>
        <end position="38"/>
    </location>
</feature>
<keyword evidence="1" id="KW-0472">Membrane</keyword>
<sequence length="86" mass="9727">MTGEKMKKENGEHPLGDIGQLVLLCLFLIIWIIDSFIMEKSTFLSDYVPLSIRIIILSVAFITAAFLIKSGHRVVSHDHDPRDMIS</sequence>
<organism evidence="2">
    <name type="scientific">marine sediment metagenome</name>
    <dbReference type="NCBI Taxonomy" id="412755"/>
    <lineage>
        <taxon>unclassified sequences</taxon>
        <taxon>metagenomes</taxon>
        <taxon>ecological metagenomes</taxon>
    </lineage>
</organism>
<name>X1NME1_9ZZZZ</name>
<evidence type="ECO:0000313" key="2">
    <source>
        <dbReference type="EMBL" id="GAI19849.1"/>
    </source>
</evidence>